<keyword evidence="3" id="KW-1185">Reference proteome</keyword>
<dbReference type="InterPro" id="IPR036396">
    <property type="entry name" value="Cyt_P450_sf"/>
</dbReference>
<proteinExistence type="inferred from homology"/>
<dbReference type="EMBL" id="BAABHJ010000040">
    <property type="protein sequence ID" value="GAA4618616.1"/>
    <property type="molecule type" value="Genomic_DNA"/>
</dbReference>
<dbReference type="PRINTS" id="PR00359">
    <property type="entry name" value="BP450"/>
</dbReference>
<dbReference type="SUPFAM" id="SSF48264">
    <property type="entry name" value="Cytochrome P450"/>
    <property type="match status" value="1"/>
</dbReference>
<protein>
    <submittedName>
        <fullName evidence="2">Cytochrome P450</fullName>
    </submittedName>
</protein>
<evidence type="ECO:0000313" key="2">
    <source>
        <dbReference type="EMBL" id="GAA4618616.1"/>
    </source>
</evidence>
<dbReference type="PANTHER" id="PTHR46696">
    <property type="entry name" value="P450, PUTATIVE (EUROFUNG)-RELATED"/>
    <property type="match status" value="1"/>
</dbReference>
<dbReference type="PANTHER" id="PTHR46696:SF1">
    <property type="entry name" value="CYTOCHROME P450 YJIB-RELATED"/>
    <property type="match status" value="1"/>
</dbReference>
<dbReference type="Gene3D" id="1.10.630.10">
    <property type="entry name" value="Cytochrome P450"/>
    <property type="match status" value="1"/>
</dbReference>
<evidence type="ECO:0000313" key="3">
    <source>
        <dbReference type="Proteomes" id="UP001500212"/>
    </source>
</evidence>
<name>A0ABP8U199_9ACTN</name>
<reference evidence="3" key="1">
    <citation type="journal article" date="2019" name="Int. J. Syst. Evol. Microbiol.">
        <title>The Global Catalogue of Microorganisms (GCM) 10K type strain sequencing project: providing services to taxonomists for standard genome sequencing and annotation.</title>
        <authorList>
            <consortium name="The Broad Institute Genomics Platform"/>
            <consortium name="The Broad Institute Genome Sequencing Center for Infectious Disease"/>
            <person name="Wu L."/>
            <person name="Ma J."/>
        </authorList>
    </citation>
    <scope>NUCLEOTIDE SEQUENCE [LARGE SCALE GENOMIC DNA]</scope>
    <source>
        <strain evidence="3">JCM 17938</strain>
    </source>
</reference>
<accession>A0ABP8U199</accession>
<dbReference type="InterPro" id="IPR002397">
    <property type="entry name" value="Cyt_P450_B"/>
</dbReference>
<gene>
    <name evidence="2" type="ORF">GCM10023195_83790</name>
</gene>
<dbReference type="Proteomes" id="UP001500212">
    <property type="component" value="Unassembled WGS sequence"/>
</dbReference>
<organism evidence="2 3">
    <name type="scientific">Actinoallomurus liliacearum</name>
    <dbReference type="NCBI Taxonomy" id="1080073"/>
    <lineage>
        <taxon>Bacteria</taxon>
        <taxon>Bacillati</taxon>
        <taxon>Actinomycetota</taxon>
        <taxon>Actinomycetes</taxon>
        <taxon>Streptosporangiales</taxon>
        <taxon>Thermomonosporaceae</taxon>
        <taxon>Actinoallomurus</taxon>
    </lineage>
</organism>
<comment type="caution">
    <text evidence="2">The sequence shown here is derived from an EMBL/GenBank/DDBJ whole genome shotgun (WGS) entry which is preliminary data.</text>
</comment>
<comment type="similarity">
    <text evidence="1">Belongs to the cytochrome P450 family.</text>
</comment>
<dbReference type="RefSeq" id="WP_345366814.1">
    <property type="nucleotide sequence ID" value="NZ_BAABHJ010000040.1"/>
</dbReference>
<evidence type="ECO:0000256" key="1">
    <source>
        <dbReference type="ARBA" id="ARBA00010617"/>
    </source>
</evidence>
<sequence length="441" mass="47381">MSSDAFAAGCPAHGGRTPLYGPDFAARPQRVYEALRRYGPVAPVELAPGVPASLVISYSAALDVLRDPVTFPKDARRWQQGVPPDCPVLPFMMYRPACNLSDGAAHVRLRTAIADSLSRVDSTILRESVERNVEALIRGFSEKGTVDLRAEYALLLPILVFNEILGCPSDIGTRIVVGMRGFVENVDTANSNQIMMKAVAELVALKRARPDQDLTSWLIAHPAQLTDEELIEQIALLVGLATEPEQNLIANALLLLLSDDRFAGDLSGGSLPVEDAIDEVLWADPPLANWAVSYPTQDVDLRGVRLPADQPVVIGFAAANTDPAAASTNRAGNRAHLAWGAGPHKCPSQGEARMIASVAIEKVLDALPDMELAVPASRLEWRPGFAQRALVSLPVRFSPIHIPPPPTPGGQEMGLAGGLATALRNAAPRRSNALVRWWRGD</sequence>